<feature type="region of interest" description="Disordered" evidence="1">
    <location>
        <begin position="18"/>
        <end position="40"/>
    </location>
</feature>
<organism evidence="2 3">
    <name type="scientific">Anaeromyxobacter diazotrophicus</name>
    <dbReference type="NCBI Taxonomy" id="2590199"/>
    <lineage>
        <taxon>Bacteria</taxon>
        <taxon>Pseudomonadati</taxon>
        <taxon>Myxococcota</taxon>
        <taxon>Myxococcia</taxon>
        <taxon>Myxococcales</taxon>
        <taxon>Cystobacterineae</taxon>
        <taxon>Anaeromyxobacteraceae</taxon>
        <taxon>Anaeromyxobacter</taxon>
    </lineage>
</organism>
<dbReference type="Proteomes" id="UP000503640">
    <property type="component" value="Unassembled WGS sequence"/>
</dbReference>
<evidence type="ECO:0008006" key="4">
    <source>
        <dbReference type="Google" id="ProtNLM"/>
    </source>
</evidence>
<feature type="compositionally biased region" description="Basic and acidic residues" evidence="1">
    <location>
        <begin position="122"/>
        <end position="135"/>
    </location>
</feature>
<comment type="caution">
    <text evidence="2">The sequence shown here is derived from an EMBL/GenBank/DDBJ whole genome shotgun (WGS) entry which is preliminary data.</text>
</comment>
<sequence length="160" mass="16161">MGRAVALCGLFTLANPGRAAGAREPSAAGAAQGAGAEQEVKGPVQLLDPATRTLHLKNSRLTLHLDGDTQVTRDGRVATLAEVNEGDEVRASCSGAGDDVSVSRLELGSPGAAPPLAGGPSRGEDRSGARSEVDPKLSAPSGSVSGQSGRQTMPVQVKQR</sequence>
<feature type="compositionally biased region" description="Polar residues" evidence="1">
    <location>
        <begin position="140"/>
        <end position="154"/>
    </location>
</feature>
<feature type="compositionally biased region" description="Low complexity" evidence="1">
    <location>
        <begin position="107"/>
        <end position="119"/>
    </location>
</feature>
<dbReference type="RefSeq" id="WP_176065685.1">
    <property type="nucleotide sequence ID" value="NZ_BJTG01000005.1"/>
</dbReference>
<proteinExistence type="predicted"/>
<dbReference type="AlphaFoldDB" id="A0A7I9VN21"/>
<reference evidence="3" key="1">
    <citation type="journal article" date="2020" name="Appl. Environ. Microbiol.">
        <title>Diazotrophic Anaeromyxobacter Isolates from Soils.</title>
        <authorList>
            <person name="Masuda Y."/>
            <person name="Yamanaka H."/>
            <person name="Xu Z.X."/>
            <person name="Shiratori Y."/>
            <person name="Aono T."/>
            <person name="Amachi S."/>
            <person name="Senoo K."/>
            <person name="Itoh H."/>
        </authorList>
    </citation>
    <scope>NUCLEOTIDE SEQUENCE [LARGE SCALE GENOMIC DNA]</scope>
    <source>
        <strain evidence="3">R267</strain>
    </source>
</reference>
<keyword evidence="3" id="KW-1185">Reference proteome</keyword>
<protein>
    <recommendedName>
        <fullName evidence="4">DUF5666 domain-containing protein</fullName>
    </recommendedName>
</protein>
<dbReference type="EMBL" id="BJTG01000005">
    <property type="protein sequence ID" value="GEJ57795.1"/>
    <property type="molecule type" value="Genomic_DNA"/>
</dbReference>
<gene>
    <name evidence="2" type="ORF">AMYX_25360</name>
</gene>
<accession>A0A7I9VN21</accession>
<feature type="compositionally biased region" description="Low complexity" evidence="1">
    <location>
        <begin position="18"/>
        <end position="37"/>
    </location>
</feature>
<name>A0A7I9VN21_9BACT</name>
<evidence type="ECO:0000313" key="3">
    <source>
        <dbReference type="Proteomes" id="UP000503640"/>
    </source>
</evidence>
<evidence type="ECO:0000256" key="1">
    <source>
        <dbReference type="SAM" id="MobiDB-lite"/>
    </source>
</evidence>
<feature type="region of interest" description="Disordered" evidence="1">
    <location>
        <begin position="88"/>
        <end position="160"/>
    </location>
</feature>
<evidence type="ECO:0000313" key="2">
    <source>
        <dbReference type="EMBL" id="GEJ57795.1"/>
    </source>
</evidence>